<dbReference type="InterPro" id="IPR053167">
    <property type="entry name" value="Spore_coat_component"/>
</dbReference>
<evidence type="ECO:0000259" key="1">
    <source>
        <dbReference type="Pfam" id="PF05229"/>
    </source>
</evidence>
<name>A0A140NTZ8_PROSM</name>
<dbReference type="Pfam" id="PF05229">
    <property type="entry name" value="SCPU"/>
    <property type="match status" value="2"/>
</dbReference>
<dbReference type="PANTHER" id="PTHR37089:SF3">
    <property type="entry name" value="EXPORTED PROTEIN"/>
    <property type="match status" value="1"/>
</dbReference>
<gene>
    <name evidence="2" type="ordered locus">S70_18080</name>
</gene>
<dbReference type="SMART" id="SM00972">
    <property type="entry name" value="SCPU"/>
    <property type="match status" value="2"/>
</dbReference>
<keyword evidence="2" id="KW-0167">Capsid protein</keyword>
<dbReference type="PANTHER" id="PTHR37089">
    <property type="entry name" value="PROTEIN U-RELATED"/>
    <property type="match status" value="1"/>
</dbReference>
<feature type="domain" description="Spore coat protein U/FanG" evidence="1">
    <location>
        <begin position="32"/>
        <end position="170"/>
    </location>
</feature>
<reference evidence="2 3" key="1">
    <citation type="journal article" date="2012" name="J. Bacteriol.">
        <title>Complete Genome Sequence of Providencia stuartii Clinical Isolate MRSN 2154.</title>
        <authorList>
            <person name="Clifford R.J."/>
            <person name="Hang J."/>
            <person name="Riley M.C."/>
            <person name="Onmus-Leone F."/>
            <person name="Kuschner R.A."/>
            <person name="Lesho E.P."/>
            <person name="Waterman P.E."/>
        </authorList>
    </citation>
    <scope>NUCLEOTIDE SEQUENCE [LARGE SCALE GENOMIC DNA]</scope>
    <source>
        <strain evidence="2 3">MRSN 2154</strain>
    </source>
</reference>
<sequence length="331" mass="35235">MSTHITNKYKTLSLLFTFFAIFLNQPRPAYGLTCSILNIDTLNFGNIMPLTNNTATTSLTIHYSCTKELLDTFLGATLCLNIGNSSTSSQIVSRQMSPIGINAPISYQLYQNANYSLIWGSQYISDTSPVMIKLNIGQGSTPTTGSVTVYAQLSLNPSTVIPATYIDTYTSLTASSTLNIGLLSTPNSCGSIIGPTFPFTVTTTVNKQCIVSASGDIHLGNVKSQTTNTTANGNISVTCTNTTPFSIGLLPSNNNLQGAGFLQSPTTTDQIPYQLSSTPGPNGIIWGNNLVNLFSDIGSGIAKLYPVYVTVPSANYQPGNYSDTVTVNVSY</sequence>
<dbReference type="InterPro" id="IPR007893">
    <property type="entry name" value="Spore_coat_U/FanG"/>
</dbReference>
<proteinExistence type="predicted"/>
<organism evidence="2 3">
    <name type="scientific">Providencia stuartii (strain MRSN 2154)</name>
    <dbReference type="NCBI Taxonomy" id="1157951"/>
    <lineage>
        <taxon>Bacteria</taxon>
        <taxon>Pseudomonadati</taxon>
        <taxon>Pseudomonadota</taxon>
        <taxon>Gammaproteobacteria</taxon>
        <taxon>Enterobacterales</taxon>
        <taxon>Morganellaceae</taxon>
        <taxon>Providencia</taxon>
    </lineage>
</organism>
<evidence type="ECO:0000313" key="3">
    <source>
        <dbReference type="Proteomes" id="UP000005012"/>
    </source>
</evidence>
<reference evidence="3" key="2">
    <citation type="submission" date="2012-04" db="EMBL/GenBank/DDBJ databases">
        <title>Complete genome sequence of Providencia stuartii clinical isolate MRSN 2154.</title>
        <authorList>
            <person name="Clifford R.J."/>
            <person name="Hang J."/>
            <person name="Riley M.C."/>
            <person name="Onmus-Leone F."/>
            <person name="Kuschner R.A."/>
            <person name="Lesho E.P."/>
            <person name="Waterman P.E."/>
        </authorList>
    </citation>
    <scope>NUCLEOTIDE SEQUENCE [LARGE SCALE GENOMIC DNA]</scope>
    <source>
        <strain evidence="3">MRSN 2154</strain>
    </source>
</reference>
<dbReference type="Proteomes" id="UP000005012">
    <property type="component" value="Chromosome"/>
</dbReference>
<dbReference type="AlphaFoldDB" id="A0A140NTZ8"/>
<protein>
    <submittedName>
        <fullName evidence="2">Spore coat protein U</fullName>
    </submittedName>
</protein>
<feature type="domain" description="Spore coat protein U/FanG" evidence="1">
    <location>
        <begin position="196"/>
        <end position="327"/>
    </location>
</feature>
<dbReference type="KEGG" id="psi:S70_18080"/>
<accession>A0A140NTZ8</accession>
<keyword evidence="2" id="KW-0946">Virion</keyword>
<evidence type="ECO:0000313" key="2">
    <source>
        <dbReference type="EMBL" id="AFH95422.1"/>
    </source>
</evidence>
<dbReference type="EMBL" id="CP003488">
    <property type="protein sequence ID" value="AFH95422.1"/>
    <property type="molecule type" value="Genomic_DNA"/>
</dbReference>
<dbReference type="HOGENOM" id="CLU_069372_1_0_6"/>
<dbReference type="PATRIC" id="fig|1157951.4.peg.3623"/>